<dbReference type="GO" id="GO:0004197">
    <property type="term" value="F:cysteine-type endopeptidase activity"/>
    <property type="evidence" value="ECO:0000318"/>
    <property type="project" value="GO_Central"/>
</dbReference>
<dbReference type="HOGENOM" id="CLU_012184_1_2_1"/>
<dbReference type="GO" id="GO:0005615">
    <property type="term" value="C:extracellular space"/>
    <property type="evidence" value="ECO:0000318"/>
    <property type="project" value="GO_Central"/>
</dbReference>
<dbReference type="STRING" id="7070.D6WRB5"/>
<protein>
    <submittedName>
        <fullName evidence="10">Cathepsin L</fullName>
    </submittedName>
</protein>
<dbReference type="OrthoDB" id="10253408at2759"/>
<evidence type="ECO:0000256" key="2">
    <source>
        <dbReference type="ARBA" id="ARBA00022670"/>
    </source>
</evidence>
<dbReference type="InterPro" id="IPR000169">
    <property type="entry name" value="Pept_cys_AS"/>
</dbReference>
<dbReference type="InterPro" id="IPR013128">
    <property type="entry name" value="Peptidase_C1A"/>
</dbReference>
<gene>
    <name evidence="10" type="primary">AUGUSTUS-3.0.2_09448</name>
    <name evidence="10" type="ORF">TcasGA2_TC009448</name>
</gene>
<keyword evidence="3" id="KW-0378">Hydrolase</keyword>
<feature type="signal peptide" evidence="7">
    <location>
        <begin position="1"/>
        <end position="16"/>
    </location>
</feature>
<proteinExistence type="inferred from homology"/>
<dbReference type="SUPFAM" id="SSF54001">
    <property type="entry name" value="Cysteine proteinases"/>
    <property type="match status" value="1"/>
</dbReference>
<dbReference type="InterPro" id="IPR039417">
    <property type="entry name" value="Peptidase_C1A_papain-like"/>
</dbReference>
<evidence type="ECO:0000256" key="5">
    <source>
        <dbReference type="ARBA" id="ARBA00023145"/>
    </source>
</evidence>
<dbReference type="CDD" id="cd02248">
    <property type="entry name" value="Peptidase_C1A"/>
    <property type="match status" value="1"/>
</dbReference>
<dbReference type="GO" id="GO:0005764">
    <property type="term" value="C:lysosome"/>
    <property type="evidence" value="ECO:0000318"/>
    <property type="project" value="GO_Central"/>
</dbReference>
<dbReference type="KEGG" id="tca:660669"/>
<dbReference type="eggNOG" id="KOG1543">
    <property type="taxonomic scope" value="Eukaryota"/>
</dbReference>
<dbReference type="InterPro" id="IPR025660">
    <property type="entry name" value="Pept_his_AS"/>
</dbReference>
<dbReference type="InParanoid" id="D6WRB5"/>
<dbReference type="Proteomes" id="UP000007266">
    <property type="component" value="Linkage group 7"/>
</dbReference>
<comment type="similarity">
    <text evidence="1">Belongs to the peptidase C1 family.</text>
</comment>
<evidence type="ECO:0000259" key="8">
    <source>
        <dbReference type="SMART" id="SM00645"/>
    </source>
</evidence>
<keyword evidence="7" id="KW-0732">Signal</keyword>
<evidence type="ECO:0000256" key="1">
    <source>
        <dbReference type="ARBA" id="ARBA00008455"/>
    </source>
</evidence>
<feature type="chain" id="PRO_5018575876" evidence="7">
    <location>
        <begin position="17"/>
        <end position="332"/>
    </location>
</feature>
<sequence>MHTLAVLLLCAYSSQALLPENLVEEEWNKFKAMHARAFFDPLEETFRKSLFTKNLEIVEEHNERFRNGSETYEMGVNKFSDFTDEELANLTGLQVPPEFEQPLNETEDPLLLSLGRGIPASLDWRQRGGVTPVKNQGQCGSCWAFATIGAIESHYKIRHKRAISLSEQQLVDCVGRGGGCGGGWMPTAYSYIARNKGVNYNRDYRYQGRNGRCRYRSSKPHIAIRSYAAINNNNNEERVRRLVATKGPVSVAIHVDSRTFNRYKSGVYNNPSCRGGLNHAVLIVGYGRERGVDYWLVKNSWGAGWGQKGYVKMARNRRNQCGIATHASYPVF</sequence>
<evidence type="ECO:0000256" key="4">
    <source>
        <dbReference type="ARBA" id="ARBA00022807"/>
    </source>
</evidence>
<dbReference type="EMBL" id="KQ971351">
    <property type="protein sequence ID" value="EFA07489.1"/>
    <property type="molecule type" value="Genomic_DNA"/>
</dbReference>
<feature type="domain" description="Peptidase C1A papain C-terminal" evidence="8">
    <location>
        <begin position="118"/>
        <end position="331"/>
    </location>
</feature>
<reference evidence="10 11" key="1">
    <citation type="journal article" date="2008" name="Nature">
        <title>The genome of the model beetle and pest Tribolium castaneum.</title>
        <authorList>
            <consortium name="Tribolium Genome Sequencing Consortium"/>
            <person name="Richards S."/>
            <person name="Gibbs R.A."/>
            <person name="Weinstock G.M."/>
            <person name="Brown S.J."/>
            <person name="Denell R."/>
            <person name="Beeman R.W."/>
            <person name="Gibbs R."/>
            <person name="Beeman R.W."/>
            <person name="Brown S.J."/>
            <person name="Bucher G."/>
            <person name="Friedrich M."/>
            <person name="Grimmelikhuijzen C.J."/>
            <person name="Klingler M."/>
            <person name="Lorenzen M."/>
            <person name="Richards S."/>
            <person name="Roth S."/>
            <person name="Schroder R."/>
            <person name="Tautz D."/>
            <person name="Zdobnov E.M."/>
            <person name="Muzny D."/>
            <person name="Gibbs R.A."/>
            <person name="Weinstock G.M."/>
            <person name="Attaway T."/>
            <person name="Bell S."/>
            <person name="Buhay C.J."/>
            <person name="Chandrabose M.N."/>
            <person name="Chavez D."/>
            <person name="Clerk-Blankenburg K.P."/>
            <person name="Cree A."/>
            <person name="Dao M."/>
            <person name="Davis C."/>
            <person name="Chacko J."/>
            <person name="Dinh H."/>
            <person name="Dugan-Rocha S."/>
            <person name="Fowler G."/>
            <person name="Garner T.T."/>
            <person name="Garnes J."/>
            <person name="Gnirke A."/>
            <person name="Hawes A."/>
            <person name="Hernandez J."/>
            <person name="Hines S."/>
            <person name="Holder M."/>
            <person name="Hume J."/>
            <person name="Jhangiani S.N."/>
            <person name="Joshi V."/>
            <person name="Khan Z.M."/>
            <person name="Jackson L."/>
            <person name="Kovar C."/>
            <person name="Kowis A."/>
            <person name="Lee S."/>
            <person name="Lewis L.R."/>
            <person name="Margolis J."/>
            <person name="Morgan M."/>
            <person name="Nazareth L.V."/>
            <person name="Nguyen N."/>
            <person name="Okwuonu G."/>
            <person name="Parker D."/>
            <person name="Richards S."/>
            <person name="Ruiz S.J."/>
            <person name="Santibanez J."/>
            <person name="Savard J."/>
            <person name="Scherer S.E."/>
            <person name="Schneider B."/>
            <person name="Sodergren E."/>
            <person name="Tautz D."/>
            <person name="Vattahil S."/>
            <person name="Villasana D."/>
            <person name="White C.S."/>
            <person name="Wright R."/>
            <person name="Park Y."/>
            <person name="Beeman R.W."/>
            <person name="Lord J."/>
            <person name="Oppert B."/>
            <person name="Lorenzen M."/>
            <person name="Brown S."/>
            <person name="Wang L."/>
            <person name="Savard J."/>
            <person name="Tautz D."/>
            <person name="Richards S."/>
            <person name="Weinstock G."/>
            <person name="Gibbs R.A."/>
            <person name="Liu Y."/>
            <person name="Worley K."/>
            <person name="Weinstock G."/>
            <person name="Elsik C.G."/>
            <person name="Reese J.T."/>
            <person name="Elhaik E."/>
            <person name="Landan G."/>
            <person name="Graur D."/>
            <person name="Arensburger P."/>
            <person name="Atkinson P."/>
            <person name="Beeman R.W."/>
            <person name="Beidler J."/>
            <person name="Brown S.J."/>
            <person name="Demuth J.P."/>
            <person name="Drury D.W."/>
            <person name="Du Y.Z."/>
            <person name="Fujiwara H."/>
            <person name="Lorenzen M."/>
            <person name="Maselli V."/>
            <person name="Osanai M."/>
            <person name="Park Y."/>
            <person name="Robertson H.M."/>
            <person name="Tu Z."/>
            <person name="Wang J.J."/>
            <person name="Wang S."/>
            <person name="Richards S."/>
            <person name="Song H."/>
            <person name="Zhang L."/>
            <person name="Sodergren E."/>
            <person name="Werner D."/>
            <person name="Stanke M."/>
            <person name="Morgenstern B."/>
            <person name="Solovyev V."/>
            <person name="Kosarev P."/>
            <person name="Brown G."/>
            <person name="Chen H.C."/>
            <person name="Ermolaeva O."/>
            <person name="Hlavina W."/>
            <person name="Kapustin Y."/>
            <person name="Kiryutin B."/>
            <person name="Kitts P."/>
            <person name="Maglott D."/>
            <person name="Pruitt K."/>
            <person name="Sapojnikov V."/>
            <person name="Souvorov A."/>
            <person name="Mackey A.J."/>
            <person name="Waterhouse R.M."/>
            <person name="Wyder S."/>
            <person name="Zdobnov E.M."/>
            <person name="Zdobnov E.M."/>
            <person name="Wyder S."/>
            <person name="Kriventseva E.V."/>
            <person name="Kadowaki T."/>
            <person name="Bork P."/>
            <person name="Aranda M."/>
            <person name="Bao R."/>
            <person name="Beermann A."/>
            <person name="Berns N."/>
            <person name="Bolognesi R."/>
            <person name="Bonneton F."/>
            <person name="Bopp D."/>
            <person name="Brown S.J."/>
            <person name="Bucher G."/>
            <person name="Butts T."/>
            <person name="Chaumot A."/>
            <person name="Denell R.E."/>
            <person name="Ferrier D.E."/>
            <person name="Friedrich M."/>
            <person name="Gordon C.M."/>
            <person name="Jindra M."/>
            <person name="Klingler M."/>
            <person name="Lan Q."/>
            <person name="Lattorff H.M."/>
            <person name="Laudet V."/>
            <person name="von Levetsow C."/>
            <person name="Liu Z."/>
            <person name="Lutz R."/>
            <person name="Lynch J.A."/>
            <person name="da Fonseca R.N."/>
            <person name="Posnien N."/>
            <person name="Reuter R."/>
            <person name="Roth S."/>
            <person name="Savard J."/>
            <person name="Schinko J.B."/>
            <person name="Schmitt C."/>
            <person name="Schoppmeier M."/>
            <person name="Schroder R."/>
            <person name="Shippy T.D."/>
            <person name="Simonnet F."/>
            <person name="Marques-Souza H."/>
            <person name="Tautz D."/>
            <person name="Tomoyasu Y."/>
            <person name="Trauner J."/>
            <person name="Van der Zee M."/>
            <person name="Vervoort M."/>
            <person name="Wittkopp N."/>
            <person name="Wimmer E.A."/>
            <person name="Yang X."/>
            <person name="Jones A.K."/>
            <person name="Sattelle D.B."/>
            <person name="Ebert P.R."/>
            <person name="Nelson D."/>
            <person name="Scott J.G."/>
            <person name="Beeman R.W."/>
            <person name="Muthukrishnan S."/>
            <person name="Kramer K.J."/>
            <person name="Arakane Y."/>
            <person name="Beeman R.W."/>
            <person name="Zhu Q."/>
            <person name="Hogenkamp D."/>
            <person name="Dixit R."/>
            <person name="Oppert B."/>
            <person name="Jiang H."/>
            <person name="Zou Z."/>
            <person name="Marshall J."/>
            <person name="Elpidina E."/>
            <person name="Vinokurov K."/>
            <person name="Oppert C."/>
            <person name="Zou Z."/>
            <person name="Evans J."/>
            <person name="Lu Z."/>
            <person name="Zhao P."/>
            <person name="Sumathipala N."/>
            <person name="Altincicek B."/>
            <person name="Vilcinskas A."/>
            <person name="Williams M."/>
            <person name="Hultmark D."/>
            <person name="Hetru C."/>
            <person name="Jiang H."/>
            <person name="Grimmelikhuijzen C.J."/>
            <person name="Hauser F."/>
            <person name="Cazzamali G."/>
            <person name="Williamson M."/>
            <person name="Park Y."/>
            <person name="Li B."/>
            <person name="Tanaka Y."/>
            <person name="Predel R."/>
            <person name="Neupert S."/>
            <person name="Schachtner J."/>
            <person name="Verleyen P."/>
            <person name="Raible F."/>
            <person name="Bork P."/>
            <person name="Friedrich M."/>
            <person name="Walden K.K."/>
            <person name="Robertson H.M."/>
            <person name="Angeli S."/>
            <person name="Foret S."/>
            <person name="Bucher G."/>
            <person name="Schuetz S."/>
            <person name="Maleszka R."/>
            <person name="Wimmer E.A."/>
            <person name="Beeman R.W."/>
            <person name="Lorenzen M."/>
            <person name="Tomoyasu Y."/>
            <person name="Miller S.C."/>
            <person name="Grossmann D."/>
            <person name="Bucher G."/>
        </authorList>
    </citation>
    <scope>NUCLEOTIDE SEQUENCE [LARGE SCALE GENOMIC DNA]</scope>
    <source>
        <strain evidence="10 11">Georgia GA2</strain>
    </source>
</reference>
<dbReference type="Gene3D" id="3.90.70.10">
    <property type="entry name" value="Cysteine proteinases"/>
    <property type="match status" value="1"/>
</dbReference>
<organism evidence="10 11">
    <name type="scientific">Tribolium castaneum</name>
    <name type="common">Red flour beetle</name>
    <dbReference type="NCBI Taxonomy" id="7070"/>
    <lineage>
        <taxon>Eukaryota</taxon>
        <taxon>Metazoa</taxon>
        <taxon>Ecdysozoa</taxon>
        <taxon>Arthropoda</taxon>
        <taxon>Hexapoda</taxon>
        <taxon>Insecta</taxon>
        <taxon>Pterygota</taxon>
        <taxon>Neoptera</taxon>
        <taxon>Endopterygota</taxon>
        <taxon>Coleoptera</taxon>
        <taxon>Polyphaga</taxon>
        <taxon>Cucujiformia</taxon>
        <taxon>Tenebrionidae</taxon>
        <taxon>Tenebrionidae incertae sedis</taxon>
        <taxon>Tribolium</taxon>
    </lineage>
</organism>
<accession>D6WRB5</accession>
<dbReference type="Pfam" id="PF00112">
    <property type="entry name" value="Peptidase_C1"/>
    <property type="match status" value="1"/>
</dbReference>
<dbReference type="InterPro" id="IPR000668">
    <property type="entry name" value="Peptidase_C1A_C"/>
</dbReference>
<evidence type="ECO:0000313" key="10">
    <source>
        <dbReference type="EMBL" id="EFA07489.1"/>
    </source>
</evidence>
<dbReference type="InterPro" id="IPR038765">
    <property type="entry name" value="Papain-like_cys_pep_sf"/>
</dbReference>
<dbReference type="SMART" id="SM00848">
    <property type="entry name" value="Inhibitor_I29"/>
    <property type="match status" value="1"/>
</dbReference>
<dbReference type="OMA" id="VASETHY"/>
<dbReference type="PhylomeDB" id="D6WRB5"/>
<dbReference type="InterPro" id="IPR013201">
    <property type="entry name" value="Prot_inhib_I29"/>
</dbReference>
<dbReference type="PROSITE" id="PS00139">
    <property type="entry name" value="THIOL_PROTEASE_CYS"/>
    <property type="match status" value="1"/>
</dbReference>
<evidence type="ECO:0000313" key="11">
    <source>
        <dbReference type="Proteomes" id="UP000007266"/>
    </source>
</evidence>
<keyword evidence="5" id="KW-0865">Zymogen</keyword>
<evidence type="ECO:0000256" key="6">
    <source>
        <dbReference type="ARBA" id="ARBA00023157"/>
    </source>
</evidence>
<dbReference type="PROSITE" id="PS00640">
    <property type="entry name" value="THIOL_PROTEASE_ASN"/>
    <property type="match status" value="1"/>
</dbReference>
<feature type="domain" description="Cathepsin propeptide inhibitor" evidence="9">
    <location>
        <begin position="27"/>
        <end position="87"/>
    </location>
</feature>
<keyword evidence="6" id="KW-1015">Disulfide bond</keyword>
<dbReference type="PROSITE" id="PS00639">
    <property type="entry name" value="THIOL_PROTEASE_HIS"/>
    <property type="match status" value="1"/>
</dbReference>
<dbReference type="SMART" id="SM00645">
    <property type="entry name" value="Pept_C1"/>
    <property type="match status" value="1"/>
</dbReference>
<dbReference type="PANTHER" id="PTHR12411">
    <property type="entry name" value="CYSTEINE PROTEASE FAMILY C1-RELATED"/>
    <property type="match status" value="1"/>
</dbReference>
<name>D6WRB5_TRICA</name>
<reference evidence="10 11" key="2">
    <citation type="journal article" date="2010" name="Nucleic Acids Res.">
        <title>BeetleBase in 2010: revisions to provide comprehensive genomic information for Tribolium castaneum.</title>
        <authorList>
            <person name="Kim H.S."/>
            <person name="Murphy T."/>
            <person name="Xia J."/>
            <person name="Caragea D."/>
            <person name="Park Y."/>
            <person name="Beeman R.W."/>
            <person name="Lorenzen M.D."/>
            <person name="Butcher S."/>
            <person name="Manak J.R."/>
            <person name="Brown S.J."/>
        </authorList>
    </citation>
    <scope>GENOME REANNOTATION</scope>
    <source>
        <strain evidence="10 11">Georgia GA2</strain>
    </source>
</reference>
<dbReference type="Pfam" id="PF08246">
    <property type="entry name" value="Inhibitor_I29"/>
    <property type="match status" value="1"/>
</dbReference>
<evidence type="ECO:0000256" key="3">
    <source>
        <dbReference type="ARBA" id="ARBA00022801"/>
    </source>
</evidence>
<dbReference type="FunFam" id="3.90.70.10:FF:000006">
    <property type="entry name" value="Cathepsin S"/>
    <property type="match status" value="1"/>
</dbReference>
<dbReference type="InterPro" id="IPR025661">
    <property type="entry name" value="Pept_asp_AS"/>
</dbReference>
<evidence type="ECO:0000259" key="9">
    <source>
        <dbReference type="SMART" id="SM00848"/>
    </source>
</evidence>
<keyword evidence="2" id="KW-0645">Protease</keyword>
<evidence type="ECO:0000256" key="7">
    <source>
        <dbReference type="SAM" id="SignalP"/>
    </source>
</evidence>
<keyword evidence="4" id="KW-0788">Thiol protease</keyword>
<keyword evidence="11" id="KW-1185">Reference proteome</keyword>
<dbReference type="PRINTS" id="PR00705">
    <property type="entry name" value="PAPAIN"/>
</dbReference>
<dbReference type="AlphaFoldDB" id="D6WRB5"/>
<dbReference type="GO" id="GO:0051603">
    <property type="term" value="P:proteolysis involved in protein catabolic process"/>
    <property type="evidence" value="ECO:0000318"/>
    <property type="project" value="GO_Central"/>
</dbReference>